<dbReference type="EMBL" id="WVHS01000001">
    <property type="protein sequence ID" value="MXV14321.1"/>
    <property type="molecule type" value="Genomic_DNA"/>
</dbReference>
<protein>
    <submittedName>
        <fullName evidence="2">Uncharacterized protein</fullName>
    </submittedName>
</protein>
<keyword evidence="1" id="KW-0812">Transmembrane</keyword>
<proteinExistence type="predicted"/>
<keyword evidence="3" id="KW-1185">Reference proteome</keyword>
<evidence type="ECO:0000313" key="3">
    <source>
        <dbReference type="Proteomes" id="UP000451233"/>
    </source>
</evidence>
<dbReference type="Proteomes" id="UP000451233">
    <property type="component" value="Unassembled WGS sequence"/>
</dbReference>
<accession>A0A7K1XTI2</accession>
<dbReference type="AlphaFoldDB" id="A0A7K1XTI2"/>
<dbReference type="RefSeq" id="WP_160905300.1">
    <property type="nucleotide sequence ID" value="NZ_WVHS01000001.1"/>
</dbReference>
<comment type="caution">
    <text evidence="2">The sequence shown here is derived from an EMBL/GenBank/DDBJ whole genome shotgun (WGS) entry which is preliminary data.</text>
</comment>
<evidence type="ECO:0000256" key="1">
    <source>
        <dbReference type="SAM" id="Phobius"/>
    </source>
</evidence>
<keyword evidence="1" id="KW-1133">Transmembrane helix</keyword>
<sequence>MVLFAFLLIAFFAVTAGIAYLVLYFPIKWIFEGRARRIARLLFPFLFGLLTFAYYLFTSPVYNNKVATIEEVGGKYEIIVTGERMLMVHDPISLLQRKTYLDSMRFVIPRSQGIINAREIPADSFYDKLSGKMTLNDDDLLIELYYKDFDDKTNKSLIWNGKYKILRIQ</sequence>
<keyword evidence="1" id="KW-0472">Membrane</keyword>
<name>A0A7K1XTI2_9SPHI</name>
<organism evidence="2 3">
    <name type="scientific">Hufsiella ginkgonis</name>
    <dbReference type="NCBI Taxonomy" id="2695274"/>
    <lineage>
        <taxon>Bacteria</taxon>
        <taxon>Pseudomonadati</taxon>
        <taxon>Bacteroidota</taxon>
        <taxon>Sphingobacteriia</taxon>
        <taxon>Sphingobacteriales</taxon>
        <taxon>Sphingobacteriaceae</taxon>
        <taxon>Hufsiella</taxon>
    </lineage>
</organism>
<gene>
    <name evidence="2" type="ORF">GS398_03345</name>
</gene>
<reference evidence="2 3" key="1">
    <citation type="submission" date="2019-11" db="EMBL/GenBank/DDBJ databases">
        <title>Pedobacter sp. HMF7056 Genome sequencing and assembly.</title>
        <authorList>
            <person name="Kang H."/>
            <person name="Kim H."/>
            <person name="Joh K."/>
        </authorList>
    </citation>
    <scope>NUCLEOTIDE SEQUENCE [LARGE SCALE GENOMIC DNA]</scope>
    <source>
        <strain evidence="2 3">HMF7056</strain>
    </source>
</reference>
<feature type="transmembrane region" description="Helical" evidence="1">
    <location>
        <begin position="38"/>
        <end position="57"/>
    </location>
</feature>
<feature type="transmembrane region" description="Helical" evidence="1">
    <location>
        <begin position="6"/>
        <end position="26"/>
    </location>
</feature>
<evidence type="ECO:0000313" key="2">
    <source>
        <dbReference type="EMBL" id="MXV14321.1"/>
    </source>
</evidence>